<dbReference type="Proteomes" id="UP000251060">
    <property type="component" value="Unassembled WGS sequence"/>
</dbReference>
<dbReference type="PANTHER" id="PTHR22576:SF37">
    <property type="entry name" value="MUCOSA-ASSOCIATED LYMPHOID TISSUE LYMPHOMA TRANSLOCATION PROTEIN 1"/>
    <property type="match status" value="1"/>
</dbReference>
<reference evidence="2 4" key="1">
    <citation type="submission" date="2018-02" db="EMBL/GenBank/DDBJ databases">
        <title>Subsurface microbial communities from deep shales in Ohio and West Virginia, USA.</title>
        <authorList>
            <person name="Wrighton K."/>
        </authorList>
    </citation>
    <scope>NUCLEOTIDE SEQUENCE [LARGE SCALE GENOMIC DNA]</scope>
    <source>
        <strain evidence="2 4">DSM 10369</strain>
    </source>
</reference>
<dbReference type="Proteomes" id="UP000273978">
    <property type="component" value="Unassembled WGS sequence"/>
</dbReference>
<evidence type="ECO:0000313" key="3">
    <source>
        <dbReference type="EMBL" id="RNI08742.1"/>
    </source>
</evidence>
<reference evidence="3 5" key="2">
    <citation type="submission" date="2018-10" db="EMBL/GenBank/DDBJ databases">
        <title>Cultivation of a novel Methanohalophilus strain from Kebrit Deep of the Red Sea and a genomic comparison of members of the genus Methanohalophilus.</title>
        <authorList>
            <person name="Guan Y."/>
            <person name="Ngugi D.K."/>
            <person name="Stingl U."/>
        </authorList>
    </citation>
    <scope>NUCLEOTIDE SEQUENCE [LARGE SCALE GENOMIC DNA]</scope>
    <source>
        <strain evidence="3 5">DSM 10369</strain>
    </source>
</reference>
<name>A0A314ZZU5_9EURY</name>
<dbReference type="InterPro" id="IPR052039">
    <property type="entry name" value="Caspase-related_regulators"/>
</dbReference>
<proteinExistence type="predicted"/>
<dbReference type="SUPFAM" id="SSF52129">
    <property type="entry name" value="Caspase-like"/>
    <property type="match status" value="1"/>
</dbReference>
<dbReference type="PANTHER" id="PTHR22576">
    <property type="entry name" value="MUCOSA ASSOCIATED LYMPHOID TISSUE LYMPHOMA TRANSLOCATION PROTEIN 1/PARACASPASE"/>
    <property type="match status" value="1"/>
</dbReference>
<comment type="caution">
    <text evidence="2">The sequence shown here is derived from an EMBL/GenBank/DDBJ whole genome shotgun (WGS) entry which is preliminary data.</text>
</comment>
<dbReference type="InterPro" id="IPR029030">
    <property type="entry name" value="Caspase-like_dom_sf"/>
</dbReference>
<sequence>MRKALVIGIDEYPGNPLSGCVNDAYAMKSVLETDATGSPNFDVKTVTDPSSATKSNVRRLIEDLFGTESDVALLYFAGHGTDLRGGYLVTADATNYDEGISMDEIMTIANRSRASCKIIILDCCYSGSMGCSPNAENITNICDEMIILAASRNYESATEGEDGHGVFTSLLVDALQGGAADIRGYITAGSAYAYIDSALGPWEQRPIFKANVSKFLPIRTVPPKIALDSLRRIVDYFPKPQDKFNLDPTYEDTTEQADESNVKIFKELQRYESEGLVKPVDSEHMYWAAMESKSCELTALGFHYWRLANKKRI</sequence>
<dbReference type="AlphaFoldDB" id="A0A314ZZU5"/>
<gene>
    <name evidence="2" type="ORF">B0H22_105191</name>
    <name evidence="3" type="ORF">EDD83_06615</name>
</gene>
<feature type="domain" description="Peptidase C14 caspase" evidence="1">
    <location>
        <begin position="1"/>
        <end position="179"/>
    </location>
</feature>
<evidence type="ECO:0000313" key="5">
    <source>
        <dbReference type="Proteomes" id="UP000273978"/>
    </source>
</evidence>
<dbReference type="EMBL" id="PVBU01000005">
    <property type="protein sequence ID" value="PQV42724.1"/>
    <property type="molecule type" value="Genomic_DNA"/>
</dbReference>
<dbReference type="EMBL" id="RJJF01000016">
    <property type="protein sequence ID" value="RNI08742.1"/>
    <property type="molecule type" value="Genomic_DNA"/>
</dbReference>
<organism evidence="2 4">
    <name type="scientific">Methanohalophilus euhalobius</name>
    <dbReference type="NCBI Taxonomy" id="51203"/>
    <lineage>
        <taxon>Archaea</taxon>
        <taxon>Methanobacteriati</taxon>
        <taxon>Methanobacteriota</taxon>
        <taxon>Stenosarchaea group</taxon>
        <taxon>Methanomicrobia</taxon>
        <taxon>Methanosarcinales</taxon>
        <taxon>Methanosarcinaceae</taxon>
        <taxon>Methanohalophilus</taxon>
    </lineage>
</organism>
<evidence type="ECO:0000313" key="4">
    <source>
        <dbReference type="Proteomes" id="UP000251060"/>
    </source>
</evidence>
<dbReference type="Gene3D" id="3.40.50.1460">
    <property type="match status" value="1"/>
</dbReference>
<dbReference type="GO" id="GO:0004197">
    <property type="term" value="F:cysteine-type endopeptidase activity"/>
    <property type="evidence" value="ECO:0007669"/>
    <property type="project" value="InterPro"/>
</dbReference>
<dbReference type="Pfam" id="PF00656">
    <property type="entry name" value="Peptidase_C14"/>
    <property type="match status" value="1"/>
</dbReference>
<evidence type="ECO:0000259" key="1">
    <source>
        <dbReference type="Pfam" id="PF00656"/>
    </source>
</evidence>
<dbReference type="RefSeq" id="WP_105460620.1">
    <property type="nucleotide sequence ID" value="NZ_PVBU01000005.1"/>
</dbReference>
<dbReference type="InterPro" id="IPR011600">
    <property type="entry name" value="Pept_C14_caspase"/>
</dbReference>
<dbReference type="GO" id="GO:0006508">
    <property type="term" value="P:proteolysis"/>
    <property type="evidence" value="ECO:0007669"/>
    <property type="project" value="InterPro"/>
</dbReference>
<evidence type="ECO:0000313" key="2">
    <source>
        <dbReference type="EMBL" id="PQV42724.1"/>
    </source>
</evidence>
<protein>
    <submittedName>
        <fullName evidence="2">Caspase domain-containing protein</fullName>
    </submittedName>
    <submittedName>
        <fullName evidence="3">Caspase family protein</fullName>
    </submittedName>
</protein>
<accession>A0A314ZZU5</accession>